<dbReference type="InterPro" id="IPR000887">
    <property type="entry name" value="Aldlse_KDPG_KHG"/>
</dbReference>
<dbReference type="InterPro" id="IPR013785">
    <property type="entry name" value="Aldolase_TIM"/>
</dbReference>
<dbReference type="PANTHER" id="PTHR30246:SF1">
    <property type="entry name" value="2-DEHYDRO-3-DEOXY-6-PHOSPHOGALACTONATE ALDOLASE-RELATED"/>
    <property type="match status" value="1"/>
</dbReference>
<dbReference type="PANTHER" id="PTHR30246">
    <property type="entry name" value="2-KETO-3-DEOXY-6-PHOSPHOGLUCONATE ALDOLASE"/>
    <property type="match status" value="1"/>
</dbReference>
<keyword evidence="8" id="KW-0119">Carbohydrate metabolism</keyword>
<evidence type="ECO:0000256" key="7">
    <source>
        <dbReference type="ARBA" id="ARBA00023270"/>
    </source>
</evidence>
<dbReference type="STRING" id="1528.SAMN04488579_106140"/>
<comment type="similarity">
    <text evidence="3">Belongs to the KHG/KDPG aldolase family.</text>
</comment>
<sequence>MKKEILSRFEQIGIVPVVVLEDATHAVPLAKALVEGGLPCAEVTFRTAAAAQCIQQMRKAFPDMLVGAGTVVSVEQVDAAVDAGAQFVVSPGLNPEVVRYCLLKEIPIIPGAVTPSEMEQAMALGITELKFFPSEPSGGLPMIKAVTAPYPKLRFMPTGGITPQNVEDYLSFDKIIACGGTWMVRPEWIAVGDYKAIEDSVRQAAELVARVRGRVEE</sequence>
<dbReference type="GO" id="GO:0008675">
    <property type="term" value="F:2-dehydro-3-deoxy-phosphogluconate aldolase activity"/>
    <property type="evidence" value="ECO:0007669"/>
    <property type="project" value="UniProtKB-EC"/>
</dbReference>
<reference evidence="10" key="1">
    <citation type="submission" date="2016-10" db="EMBL/GenBank/DDBJ databases">
        <authorList>
            <person name="Varghese N."/>
            <person name="Submissions S."/>
        </authorList>
    </citation>
    <scope>NUCLEOTIDE SEQUENCE [LARGE SCALE GENOMIC DNA]</scope>
    <source>
        <strain evidence="10">VPI 5359</strain>
    </source>
</reference>
<evidence type="ECO:0000313" key="9">
    <source>
        <dbReference type="EMBL" id="SDX74794.1"/>
    </source>
</evidence>
<evidence type="ECO:0000256" key="3">
    <source>
        <dbReference type="ARBA" id="ARBA00006906"/>
    </source>
</evidence>
<organism evidence="9 10">
    <name type="scientific">Eubacterium barkeri</name>
    <name type="common">Clostridium barkeri</name>
    <dbReference type="NCBI Taxonomy" id="1528"/>
    <lineage>
        <taxon>Bacteria</taxon>
        <taxon>Bacillati</taxon>
        <taxon>Bacillota</taxon>
        <taxon>Clostridia</taxon>
        <taxon>Eubacteriales</taxon>
        <taxon>Eubacteriaceae</taxon>
        <taxon>Eubacterium</taxon>
    </lineage>
</organism>
<dbReference type="Pfam" id="PF01081">
    <property type="entry name" value="Aldolase"/>
    <property type="match status" value="1"/>
</dbReference>
<dbReference type="NCBIfam" id="TIGR01182">
    <property type="entry name" value="eda"/>
    <property type="match status" value="1"/>
</dbReference>
<dbReference type="PROSITE" id="PS00160">
    <property type="entry name" value="ALDOLASE_KDPG_KHG_2"/>
    <property type="match status" value="1"/>
</dbReference>
<dbReference type="Gene3D" id="3.20.20.70">
    <property type="entry name" value="Aldolase class I"/>
    <property type="match status" value="1"/>
</dbReference>
<dbReference type="AlphaFoldDB" id="A0A1H3EA44"/>
<dbReference type="CDD" id="cd00452">
    <property type="entry name" value="KDPG_aldolase"/>
    <property type="match status" value="1"/>
</dbReference>
<dbReference type="PROSITE" id="PS00159">
    <property type="entry name" value="ALDOLASE_KDPG_KHG_1"/>
    <property type="match status" value="1"/>
</dbReference>
<dbReference type="EMBL" id="FNOU01000006">
    <property type="protein sequence ID" value="SDX74794.1"/>
    <property type="molecule type" value="Genomic_DNA"/>
</dbReference>
<evidence type="ECO:0000256" key="4">
    <source>
        <dbReference type="ARBA" id="ARBA00011233"/>
    </source>
</evidence>
<dbReference type="RefSeq" id="WP_090244296.1">
    <property type="nucleotide sequence ID" value="NZ_FNOU01000006.1"/>
</dbReference>
<evidence type="ECO:0000256" key="2">
    <source>
        <dbReference type="ARBA" id="ARBA00004736"/>
    </source>
</evidence>
<comment type="catalytic activity">
    <reaction evidence="1">
        <text>2-dehydro-3-deoxy-6-phospho-D-gluconate = D-glyceraldehyde 3-phosphate + pyruvate</text>
        <dbReference type="Rhea" id="RHEA:17089"/>
        <dbReference type="ChEBI" id="CHEBI:15361"/>
        <dbReference type="ChEBI" id="CHEBI:57569"/>
        <dbReference type="ChEBI" id="CHEBI:59776"/>
        <dbReference type="EC" id="4.1.2.14"/>
    </reaction>
</comment>
<keyword evidence="6" id="KW-0456">Lyase</keyword>
<accession>A0A1H3EA44</accession>
<gene>
    <name evidence="9" type="ORF">SAMN04488579_106140</name>
</gene>
<proteinExistence type="inferred from homology"/>
<evidence type="ECO:0000256" key="8">
    <source>
        <dbReference type="ARBA" id="ARBA00023277"/>
    </source>
</evidence>
<dbReference type="InterPro" id="IPR031338">
    <property type="entry name" value="KDPG/KHG_AS_2"/>
</dbReference>
<protein>
    <recommendedName>
        <fullName evidence="5">2-dehydro-3-deoxy-phosphogluconate aldolase</fullName>
        <ecNumber evidence="5">4.1.2.14</ecNumber>
    </recommendedName>
</protein>
<dbReference type="OrthoDB" id="9802667at2"/>
<evidence type="ECO:0000256" key="5">
    <source>
        <dbReference type="ARBA" id="ARBA00013063"/>
    </source>
</evidence>
<dbReference type="NCBIfam" id="NF004325">
    <property type="entry name" value="PRK05718.1"/>
    <property type="match status" value="1"/>
</dbReference>
<keyword evidence="7" id="KW-0704">Schiff base</keyword>
<evidence type="ECO:0000256" key="1">
    <source>
        <dbReference type="ARBA" id="ARBA00000654"/>
    </source>
</evidence>
<evidence type="ECO:0000256" key="6">
    <source>
        <dbReference type="ARBA" id="ARBA00023239"/>
    </source>
</evidence>
<dbReference type="EC" id="4.1.2.14" evidence="5"/>
<comment type="pathway">
    <text evidence="2">Carbohydrate acid metabolism; 2-dehydro-3-deoxy-D-gluconate degradation; D-glyceraldehyde 3-phosphate and pyruvate from 2-dehydro-3-deoxy-D-gluconate: step 2/2.</text>
</comment>
<dbReference type="InterPro" id="IPR031337">
    <property type="entry name" value="KDPG/KHG_AS_1"/>
</dbReference>
<evidence type="ECO:0000313" key="10">
    <source>
        <dbReference type="Proteomes" id="UP000199652"/>
    </source>
</evidence>
<name>A0A1H3EA44_EUBBA</name>
<comment type="subunit">
    <text evidence="4">Homotrimer.</text>
</comment>
<dbReference type="SUPFAM" id="SSF51569">
    <property type="entry name" value="Aldolase"/>
    <property type="match status" value="1"/>
</dbReference>
<keyword evidence="10" id="KW-1185">Reference proteome</keyword>
<dbReference type="Proteomes" id="UP000199652">
    <property type="component" value="Unassembled WGS sequence"/>
</dbReference>